<dbReference type="EMBL" id="BARV01020269">
    <property type="protein sequence ID" value="GAI25420.1"/>
    <property type="molecule type" value="Genomic_DNA"/>
</dbReference>
<accession>X1NF47</accession>
<gene>
    <name evidence="5" type="ORF">S06H3_33870</name>
</gene>
<evidence type="ECO:0000256" key="2">
    <source>
        <dbReference type="ARBA" id="ARBA00022630"/>
    </source>
</evidence>
<dbReference type="InterPro" id="IPR036188">
    <property type="entry name" value="FAD/NAD-bd_sf"/>
</dbReference>
<evidence type="ECO:0008006" key="6">
    <source>
        <dbReference type="Google" id="ProtNLM"/>
    </source>
</evidence>
<dbReference type="Gene3D" id="3.50.50.60">
    <property type="entry name" value="FAD/NAD(P)-binding domain"/>
    <property type="match status" value="1"/>
</dbReference>
<dbReference type="GO" id="GO:0016491">
    <property type="term" value="F:oxidoreductase activity"/>
    <property type="evidence" value="ECO:0007669"/>
    <property type="project" value="UniProtKB-KW"/>
</dbReference>
<dbReference type="InterPro" id="IPR052542">
    <property type="entry name" value="Cholesterol_Oxidase"/>
</dbReference>
<dbReference type="PANTHER" id="PTHR47470">
    <property type="entry name" value="CHOLESTEROL OXIDASE"/>
    <property type="match status" value="1"/>
</dbReference>
<organism evidence="5">
    <name type="scientific">marine sediment metagenome</name>
    <dbReference type="NCBI Taxonomy" id="412755"/>
    <lineage>
        <taxon>unclassified sequences</taxon>
        <taxon>metagenomes</taxon>
        <taxon>ecological metagenomes</taxon>
    </lineage>
</organism>
<comment type="caution">
    <text evidence="5">The sequence shown here is derived from an EMBL/GenBank/DDBJ whole genome shotgun (WGS) entry which is preliminary data.</text>
</comment>
<keyword evidence="3" id="KW-0274">FAD</keyword>
<proteinExistence type="predicted"/>
<name>X1NF47_9ZZZZ</name>
<evidence type="ECO:0000256" key="1">
    <source>
        <dbReference type="ARBA" id="ARBA00001974"/>
    </source>
</evidence>
<keyword evidence="4" id="KW-0560">Oxidoreductase</keyword>
<protein>
    <recommendedName>
        <fullName evidence="6">GMC family oxidoreductase</fullName>
    </recommendedName>
</protein>
<keyword evidence="2" id="KW-0285">Flavoprotein</keyword>
<dbReference type="Gene3D" id="3.30.410.10">
    <property type="entry name" value="Cholesterol Oxidase, domain 2"/>
    <property type="match status" value="1"/>
</dbReference>
<sequence>GVGVGGGSLVYANTLVKPPDEFFNNPSWSGFKDWKKELEPYYDMAHFMLGRTQYEELNYEDDILREVAKDFGQANTFEPVHVGVYFGDKEKEVDTYFNGLGPKRKGCTECAGCMVGCRENAKN</sequence>
<dbReference type="AlphaFoldDB" id="X1NF47"/>
<evidence type="ECO:0000313" key="5">
    <source>
        <dbReference type="EMBL" id="GAI25420.1"/>
    </source>
</evidence>
<reference evidence="5" key="1">
    <citation type="journal article" date="2014" name="Front. Microbiol.">
        <title>High frequency of phylogenetically diverse reductive dehalogenase-homologous genes in deep subseafloor sedimentary metagenomes.</title>
        <authorList>
            <person name="Kawai M."/>
            <person name="Futagami T."/>
            <person name="Toyoda A."/>
            <person name="Takaki Y."/>
            <person name="Nishi S."/>
            <person name="Hori S."/>
            <person name="Arai W."/>
            <person name="Tsubouchi T."/>
            <person name="Morono Y."/>
            <person name="Uchiyama I."/>
            <person name="Ito T."/>
            <person name="Fujiyama A."/>
            <person name="Inagaki F."/>
            <person name="Takami H."/>
        </authorList>
    </citation>
    <scope>NUCLEOTIDE SEQUENCE</scope>
    <source>
        <strain evidence="5">Expedition CK06-06</strain>
    </source>
</reference>
<evidence type="ECO:0000256" key="3">
    <source>
        <dbReference type="ARBA" id="ARBA00022827"/>
    </source>
</evidence>
<evidence type="ECO:0000256" key="4">
    <source>
        <dbReference type="ARBA" id="ARBA00023002"/>
    </source>
</evidence>
<dbReference type="PANTHER" id="PTHR47470:SF1">
    <property type="entry name" value="FAD-DEPENDENT OXIDOREDUCTASE 2 FAD BINDING DOMAIN-CONTAINING PROTEIN"/>
    <property type="match status" value="1"/>
</dbReference>
<feature type="non-terminal residue" evidence="5">
    <location>
        <position position="1"/>
    </location>
</feature>
<comment type="cofactor">
    <cofactor evidence="1">
        <name>FAD</name>
        <dbReference type="ChEBI" id="CHEBI:57692"/>
    </cofactor>
</comment>